<dbReference type="KEGG" id="mpsc:MPSYJ_42800"/>
<protein>
    <submittedName>
        <fullName evidence="1">Uncharacterized protein</fullName>
    </submittedName>
</protein>
<evidence type="ECO:0000313" key="1">
    <source>
        <dbReference type="EMBL" id="BBX70819.1"/>
    </source>
</evidence>
<gene>
    <name evidence="1" type="ORF">MPSYJ_42800</name>
</gene>
<name>A0A7I7MHU5_9MYCO</name>
<dbReference type="InterPro" id="IPR045660">
    <property type="entry name" value="DUF6390"/>
</dbReference>
<dbReference type="Pfam" id="PF19927">
    <property type="entry name" value="DUF6390"/>
    <property type="match status" value="1"/>
</dbReference>
<dbReference type="AlphaFoldDB" id="A0A7I7MHU5"/>
<dbReference type="RefSeq" id="WP_220100582.1">
    <property type="nucleotide sequence ID" value="NZ_AP022574.1"/>
</dbReference>
<dbReference type="EMBL" id="AP022574">
    <property type="protein sequence ID" value="BBX70819.1"/>
    <property type="molecule type" value="Genomic_DNA"/>
</dbReference>
<sequence>MTTVRPQTHPGHALFARYAFPPNELGYCGPSGIAAVPDGDAVDLARYAREFDGAWPYLDTLAETAGRPDPLDEQIVRSYWVGGPLLAEVDGRVLHTTLRDAFRGQVTGLLGDVAPEDSLAHHSFHVFVVYPWVRFLDRDPSTPLKILQDCRIRWGIVDAVDDDHAVVVSRPLTFHSGALGLAEAVPERVRWRRDGASLVSAPMPGQTVSAHWGWICGTLTAAEAADLEVATRATLTLVNDARLRRKHATQVRDPGQPTVQTVVRGAASDHEGES</sequence>
<proteinExistence type="predicted"/>
<keyword evidence="2" id="KW-1185">Reference proteome</keyword>
<dbReference type="Proteomes" id="UP000466514">
    <property type="component" value="Chromosome"/>
</dbReference>
<organism evidence="1 2">
    <name type="scientific">Mycolicibacterium psychrotolerans</name>
    <dbReference type="NCBI Taxonomy" id="216929"/>
    <lineage>
        <taxon>Bacteria</taxon>
        <taxon>Bacillati</taxon>
        <taxon>Actinomycetota</taxon>
        <taxon>Actinomycetes</taxon>
        <taxon>Mycobacteriales</taxon>
        <taxon>Mycobacteriaceae</taxon>
        <taxon>Mycolicibacterium</taxon>
    </lineage>
</organism>
<accession>A0A7I7MHU5</accession>
<reference evidence="1 2" key="1">
    <citation type="journal article" date="2019" name="Emerg. Microbes Infect.">
        <title>Comprehensive subspecies identification of 175 nontuberculous mycobacteria species based on 7547 genomic profiles.</title>
        <authorList>
            <person name="Matsumoto Y."/>
            <person name="Kinjo T."/>
            <person name="Motooka D."/>
            <person name="Nabeya D."/>
            <person name="Jung N."/>
            <person name="Uechi K."/>
            <person name="Horii T."/>
            <person name="Iida T."/>
            <person name="Fujita J."/>
            <person name="Nakamura S."/>
        </authorList>
    </citation>
    <scope>NUCLEOTIDE SEQUENCE [LARGE SCALE GENOMIC DNA]</scope>
    <source>
        <strain evidence="1 2">JCM 13323</strain>
    </source>
</reference>
<evidence type="ECO:0000313" key="2">
    <source>
        <dbReference type="Proteomes" id="UP000466514"/>
    </source>
</evidence>